<feature type="domain" description="HTH luxR-type" evidence="4">
    <location>
        <begin position="150"/>
        <end position="215"/>
    </location>
</feature>
<sequence>MHPDSDCQTLVIVDDHPLVREGLKAVLSRESGLRVIGEAGGLGDALALIQTCEPDLAIIDLALADGDGLDLIKRLKAHHPALRMLVCSMREESLFAERALHAGAIGYIHKSEVAQHIVDAVRTTLQGRVFLSAAMVERLLRRGLPGQAAGGKLVDRLSDRELQVFGLLGDGHSTARIAETLHLSIKTIETHRENIKRKLELGNAAELTRHATIWQQSQC</sequence>
<protein>
    <submittedName>
        <fullName evidence="6">Response regulator protein VraR</fullName>
    </submittedName>
</protein>
<dbReference type="InterPro" id="IPR039420">
    <property type="entry name" value="WalR-like"/>
</dbReference>
<dbReference type="InterPro" id="IPR016032">
    <property type="entry name" value="Sig_transdc_resp-reg_C-effctor"/>
</dbReference>
<proteinExistence type="predicted"/>
<dbReference type="CDD" id="cd17535">
    <property type="entry name" value="REC_NarL-like"/>
    <property type="match status" value="1"/>
</dbReference>
<dbReference type="Proteomes" id="UP001432180">
    <property type="component" value="Chromosome"/>
</dbReference>
<dbReference type="InterPro" id="IPR011006">
    <property type="entry name" value="CheY-like_superfamily"/>
</dbReference>
<accession>A0ABZ0SF11</accession>
<gene>
    <name evidence="6" type="primary">vraR</name>
    <name evidence="6" type="ORF">Thiowin_03279</name>
</gene>
<dbReference type="SMART" id="SM00448">
    <property type="entry name" value="REC"/>
    <property type="match status" value="1"/>
</dbReference>
<reference evidence="6 7" key="1">
    <citation type="journal article" date="2023" name="Microorganisms">
        <title>Thiorhodovibrio frisius and Trv. litoralis spp. nov., Two Novel Members from a Clade of Fastidious Purple Sulfur Bacteria That Exhibit Unique Red-Shifted Light-Harvesting Capabilities.</title>
        <authorList>
            <person name="Methner A."/>
            <person name="Kuzyk S.B."/>
            <person name="Petersen J."/>
            <person name="Bauer S."/>
            <person name="Brinkmann H."/>
            <person name="Sichau K."/>
            <person name="Wanner G."/>
            <person name="Wolf J."/>
            <person name="Neumann-Schaal M."/>
            <person name="Henke P."/>
            <person name="Tank M."/>
            <person name="Sproer C."/>
            <person name="Bunk B."/>
            <person name="Overmann J."/>
        </authorList>
    </citation>
    <scope>NUCLEOTIDE SEQUENCE [LARGE SCALE GENOMIC DNA]</scope>
    <source>
        <strain evidence="6 7">DSM 6702</strain>
    </source>
</reference>
<name>A0ABZ0SF11_9GAMM</name>
<evidence type="ECO:0000313" key="6">
    <source>
        <dbReference type="EMBL" id="WPL18220.1"/>
    </source>
</evidence>
<organism evidence="6 7">
    <name type="scientific">Thiorhodovibrio winogradskyi</name>
    <dbReference type="NCBI Taxonomy" id="77007"/>
    <lineage>
        <taxon>Bacteria</taxon>
        <taxon>Pseudomonadati</taxon>
        <taxon>Pseudomonadota</taxon>
        <taxon>Gammaproteobacteria</taxon>
        <taxon>Chromatiales</taxon>
        <taxon>Chromatiaceae</taxon>
        <taxon>Thiorhodovibrio</taxon>
    </lineage>
</organism>
<feature type="domain" description="Response regulatory" evidence="5">
    <location>
        <begin position="9"/>
        <end position="125"/>
    </location>
</feature>
<evidence type="ECO:0000259" key="5">
    <source>
        <dbReference type="PROSITE" id="PS50110"/>
    </source>
</evidence>
<dbReference type="Pfam" id="PF00196">
    <property type="entry name" value="GerE"/>
    <property type="match status" value="1"/>
</dbReference>
<dbReference type="CDD" id="cd06170">
    <property type="entry name" value="LuxR_C_like"/>
    <property type="match status" value="1"/>
</dbReference>
<dbReference type="PROSITE" id="PS50110">
    <property type="entry name" value="RESPONSE_REGULATORY"/>
    <property type="match status" value="1"/>
</dbReference>
<evidence type="ECO:0000256" key="2">
    <source>
        <dbReference type="ARBA" id="ARBA00023125"/>
    </source>
</evidence>
<dbReference type="PROSITE" id="PS00622">
    <property type="entry name" value="HTH_LUXR_1"/>
    <property type="match status" value="1"/>
</dbReference>
<dbReference type="RefSeq" id="WP_328983996.1">
    <property type="nucleotide sequence ID" value="NZ_CP121472.1"/>
</dbReference>
<dbReference type="InterPro" id="IPR000792">
    <property type="entry name" value="Tscrpt_reg_LuxR_C"/>
</dbReference>
<dbReference type="EMBL" id="CP121472">
    <property type="protein sequence ID" value="WPL18220.1"/>
    <property type="molecule type" value="Genomic_DNA"/>
</dbReference>
<dbReference type="PROSITE" id="PS50043">
    <property type="entry name" value="HTH_LUXR_2"/>
    <property type="match status" value="1"/>
</dbReference>
<keyword evidence="1 3" id="KW-0597">Phosphoprotein</keyword>
<dbReference type="PRINTS" id="PR00038">
    <property type="entry name" value="HTHLUXR"/>
</dbReference>
<dbReference type="SUPFAM" id="SSF52172">
    <property type="entry name" value="CheY-like"/>
    <property type="match status" value="1"/>
</dbReference>
<evidence type="ECO:0000313" key="7">
    <source>
        <dbReference type="Proteomes" id="UP001432180"/>
    </source>
</evidence>
<dbReference type="PANTHER" id="PTHR43214:SF43">
    <property type="entry name" value="TWO-COMPONENT RESPONSE REGULATOR"/>
    <property type="match status" value="1"/>
</dbReference>
<dbReference type="PANTHER" id="PTHR43214">
    <property type="entry name" value="TWO-COMPONENT RESPONSE REGULATOR"/>
    <property type="match status" value="1"/>
</dbReference>
<feature type="modified residue" description="4-aspartylphosphate" evidence="3">
    <location>
        <position position="60"/>
    </location>
</feature>
<dbReference type="Pfam" id="PF00072">
    <property type="entry name" value="Response_reg"/>
    <property type="match status" value="1"/>
</dbReference>
<dbReference type="SUPFAM" id="SSF46894">
    <property type="entry name" value="C-terminal effector domain of the bipartite response regulators"/>
    <property type="match status" value="1"/>
</dbReference>
<dbReference type="Gene3D" id="3.40.50.2300">
    <property type="match status" value="1"/>
</dbReference>
<keyword evidence="2" id="KW-0238">DNA-binding</keyword>
<evidence type="ECO:0000256" key="1">
    <source>
        <dbReference type="ARBA" id="ARBA00022553"/>
    </source>
</evidence>
<dbReference type="InterPro" id="IPR001789">
    <property type="entry name" value="Sig_transdc_resp-reg_receiver"/>
</dbReference>
<dbReference type="InterPro" id="IPR058245">
    <property type="entry name" value="NreC/VraR/RcsB-like_REC"/>
</dbReference>
<keyword evidence="7" id="KW-1185">Reference proteome</keyword>
<dbReference type="SMART" id="SM00421">
    <property type="entry name" value="HTH_LUXR"/>
    <property type="match status" value="1"/>
</dbReference>
<evidence type="ECO:0000259" key="4">
    <source>
        <dbReference type="PROSITE" id="PS50043"/>
    </source>
</evidence>
<evidence type="ECO:0000256" key="3">
    <source>
        <dbReference type="PROSITE-ProRule" id="PRU00169"/>
    </source>
</evidence>